<evidence type="ECO:0000256" key="5">
    <source>
        <dbReference type="ARBA" id="ARBA00023136"/>
    </source>
</evidence>
<feature type="transmembrane region" description="Helical" evidence="6">
    <location>
        <begin position="266"/>
        <end position="283"/>
    </location>
</feature>
<feature type="transmembrane region" description="Helical" evidence="6">
    <location>
        <begin position="31"/>
        <end position="58"/>
    </location>
</feature>
<evidence type="ECO:0000313" key="8">
    <source>
        <dbReference type="EMBL" id="MDP5182492.1"/>
    </source>
</evidence>
<gene>
    <name evidence="8" type="ORF">QOZ88_07555</name>
</gene>
<dbReference type="PROSITE" id="PS50850">
    <property type="entry name" value="MFS"/>
    <property type="match status" value="1"/>
</dbReference>
<dbReference type="InterPro" id="IPR050189">
    <property type="entry name" value="MFS_Efflux_Transporters"/>
</dbReference>
<keyword evidence="4 6" id="KW-1133">Transmembrane helix</keyword>
<organism evidence="8 9">
    <name type="scientific">Blastococcus carthaginiensis</name>
    <dbReference type="NCBI Taxonomy" id="3050034"/>
    <lineage>
        <taxon>Bacteria</taxon>
        <taxon>Bacillati</taxon>
        <taxon>Actinomycetota</taxon>
        <taxon>Actinomycetes</taxon>
        <taxon>Geodermatophilales</taxon>
        <taxon>Geodermatophilaceae</taxon>
        <taxon>Blastococcus</taxon>
    </lineage>
</organism>
<proteinExistence type="predicted"/>
<dbReference type="Gene3D" id="1.20.1250.20">
    <property type="entry name" value="MFS general substrate transporter like domains"/>
    <property type="match status" value="2"/>
</dbReference>
<keyword evidence="3 6" id="KW-0812">Transmembrane</keyword>
<evidence type="ECO:0000256" key="6">
    <source>
        <dbReference type="SAM" id="Phobius"/>
    </source>
</evidence>
<dbReference type="Proteomes" id="UP001233673">
    <property type="component" value="Unassembled WGS sequence"/>
</dbReference>
<feature type="transmembrane region" description="Helical" evidence="6">
    <location>
        <begin position="159"/>
        <end position="178"/>
    </location>
</feature>
<dbReference type="Pfam" id="PF06779">
    <property type="entry name" value="MFS_4"/>
    <property type="match status" value="1"/>
</dbReference>
<accession>A0ABT9IA92</accession>
<dbReference type="RefSeq" id="WP_305999181.1">
    <property type="nucleotide sequence ID" value="NZ_JASNFN010000005.1"/>
</dbReference>
<dbReference type="SUPFAM" id="SSF103473">
    <property type="entry name" value="MFS general substrate transporter"/>
    <property type="match status" value="1"/>
</dbReference>
<evidence type="ECO:0000256" key="3">
    <source>
        <dbReference type="ARBA" id="ARBA00022692"/>
    </source>
</evidence>
<evidence type="ECO:0000259" key="7">
    <source>
        <dbReference type="PROSITE" id="PS50850"/>
    </source>
</evidence>
<feature type="transmembrane region" description="Helical" evidence="6">
    <location>
        <begin position="289"/>
        <end position="311"/>
    </location>
</feature>
<protein>
    <submittedName>
        <fullName evidence="8">MFS transporter</fullName>
    </submittedName>
</protein>
<keyword evidence="5 6" id="KW-0472">Membrane</keyword>
<name>A0ABT9IA92_9ACTN</name>
<feature type="transmembrane region" description="Helical" evidence="6">
    <location>
        <begin position="323"/>
        <end position="346"/>
    </location>
</feature>
<sequence>MTVVVLCSTIAQAFGRFTYSLLLPPIERELAGSYAVAGLAGAVNVLAYVFGVLVVRLLGARLGPTTSIRAGLAASAVGLAVLALAGSVPVLSMGLALTGLGAALIWLPSPGFVGSVVHPSKRGLAIGFIGSGIGAGIVVAGALTSIVRGADGATDWRSVYATEAALALVVLVLCFAVLRSPSSTPAASDPVAVSLRQVPGWRGLTSGYAAYGLAYSIYVSYLVAALEDVGFSPGHASAVFTVVGVALVLGGVVLGRLSDRWGRGRTLVLGHLVMAGAILLAITGREPLATTSAVLFGLMMSGLPSVVAAHLADFLPPRQFGAVFARCTLAFALAQTCGTPLGGFLAEVAGGFWVAFAVAAGMAGLGALLSLDVVRARIDPGVGDVRRGTGTAAPK</sequence>
<evidence type="ECO:0000256" key="2">
    <source>
        <dbReference type="ARBA" id="ARBA00022475"/>
    </source>
</evidence>
<evidence type="ECO:0000313" key="9">
    <source>
        <dbReference type="Proteomes" id="UP001233673"/>
    </source>
</evidence>
<dbReference type="PANTHER" id="PTHR43124">
    <property type="entry name" value="PURINE EFFLUX PUMP PBUE"/>
    <property type="match status" value="1"/>
</dbReference>
<dbReference type="PANTHER" id="PTHR43124:SF3">
    <property type="entry name" value="CHLORAMPHENICOL EFFLUX PUMP RV0191"/>
    <property type="match status" value="1"/>
</dbReference>
<feature type="transmembrane region" description="Helical" evidence="6">
    <location>
        <begin position="236"/>
        <end position="254"/>
    </location>
</feature>
<feature type="transmembrane region" description="Helical" evidence="6">
    <location>
        <begin position="70"/>
        <end position="91"/>
    </location>
</feature>
<feature type="transmembrane region" description="Helical" evidence="6">
    <location>
        <begin position="124"/>
        <end position="147"/>
    </location>
</feature>
<keyword evidence="9" id="KW-1185">Reference proteome</keyword>
<dbReference type="EMBL" id="JASNFN010000005">
    <property type="protein sequence ID" value="MDP5182492.1"/>
    <property type="molecule type" value="Genomic_DNA"/>
</dbReference>
<feature type="transmembrane region" description="Helical" evidence="6">
    <location>
        <begin position="204"/>
        <end position="224"/>
    </location>
</feature>
<feature type="transmembrane region" description="Helical" evidence="6">
    <location>
        <begin position="97"/>
        <end position="117"/>
    </location>
</feature>
<dbReference type="InterPro" id="IPR020846">
    <property type="entry name" value="MFS_dom"/>
</dbReference>
<keyword evidence="2" id="KW-1003">Cell membrane</keyword>
<dbReference type="InterPro" id="IPR036259">
    <property type="entry name" value="MFS_trans_sf"/>
</dbReference>
<comment type="subcellular location">
    <subcellularLocation>
        <location evidence="1">Cell membrane</location>
        <topology evidence="1">Multi-pass membrane protein</topology>
    </subcellularLocation>
</comment>
<feature type="domain" description="Major facilitator superfamily (MFS) profile" evidence="7">
    <location>
        <begin position="1"/>
        <end position="378"/>
    </location>
</feature>
<comment type="caution">
    <text evidence="8">The sequence shown here is derived from an EMBL/GenBank/DDBJ whole genome shotgun (WGS) entry which is preliminary data.</text>
</comment>
<reference evidence="9" key="1">
    <citation type="submission" date="2023-05" db="EMBL/GenBank/DDBJ databases">
        <title>Draft genome of Pseudofrankia sp. BMG5.37.</title>
        <authorList>
            <person name="Gtari M."/>
            <person name="Ghodhbane F."/>
            <person name="Sbissi I."/>
        </authorList>
    </citation>
    <scope>NUCLEOTIDE SEQUENCE [LARGE SCALE GENOMIC DNA]</scope>
    <source>
        <strain evidence="9">BMG 814</strain>
    </source>
</reference>
<dbReference type="InterPro" id="IPR010645">
    <property type="entry name" value="MFS_4"/>
</dbReference>
<evidence type="ECO:0000256" key="4">
    <source>
        <dbReference type="ARBA" id="ARBA00022989"/>
    </source>
</evidence>
<feature type="transmembrane region" description="Helical" evidence="6">
    <location>
        <begin position="352"/>
        <end position="371"/>
    </location>
</feature>
<evidence type="ECO:0000256" key="1">
    <source>
        <dbReference type="ARBA" id="ARBA00004651"/>
    </source>
</evidence>